<dbReference type="GeneID" id="20822925"/>
<accession>F8MC87</accession>
<dbReference type="KEGG" id="nte:NEUTE1DRAFT116041"/>
<dbReference type="EMBL" id="GL891302">
    <property type="protein sequence ID" value="EGO61242.1"/>
    <property type="molecule type" value="Genomic_DNA"/>
</dbReference>
<reference evidence="2" key="1">
    <citation type="journal article" date="2011" name="Genetics">
        <title>Massive changes in genome architecture accompany the transition to self-fertility in the filamentous fungus Neurospora tetrasperma.</title>
        <authorList>
            <person name="Ellison C.E."/>
            <person name="Stajich J.E."/>
            <person name="Jacobson D.J."/>
            <person name="Natvig D.O."/>
            <person name="Lapidus A."/>
            <person name="Foster B."/>
            <person name="Aerts A."/>
            <person name="Riley R."/>
            <person name="Lindquist E.A."/>
            <person name="Grigoriev I.V."/>
            <person name="Taylor J.W."/>
        </authorList>
    </citation>
    <scope>NUCLEOTIDE SEQUENCE [LARGE SCALE GENOMIC DNA]</scope>
    <source>
        <strain evidence="2">FGSC 2508 / P0657</strain>
    </source>
</reference>
<dbReference type="RefSeq" id="XP_009848342.1">
    <property type="nucleotide sequence ID" value="XM_009850040.1"/>
</dbReference>
<dbReference type="AlphaFoldDB" id="F8MC87"/>
<organism evidence="1 2">
    <name type="scientific">Neurospora tetrasperma (strain FGSC 2508 / ATCC MYA-4615 / P0657)</name>
    <dbReference type="NCBI Taxonomy" id="510951"/>
    <lineage>
        <taxon>Eukaryota</taxon>
        <taxon>Fungi</taxon>
        <taxon>Dikarya</taxon>
        <taxon>Ascomycota</taxon>
        <taxon>Pezizomycotina</taxon>
        <taxon>Sordariomycetes</taxon>
        <taxon>Sordariomycetidae</taxon>
        <taxon>Sordariales</taxon>
        <taxon>Sordariaceae</taxon>
        <taxon>Neurospora</taxon>
    </lineage>
</organism>
<protein>
    <submittedName>
        <fullName evidence="1">Uncharacterized protein</fullName>
    </submittedName>
</protein>
<evidence type="ECO:0000313" key="1">
    <source>
        <dbReference type="EMBL" id="EGO61242.1"/>
    </source>
</evidence>
<keyword evidence="2" id="KW-1185">Reference proteome</keyword>
<dbReference type="Proteomes" id="UP000008065">
    <property type="component" value="Unassembled WGS sequence"/>
</dbReference>
<dbReference type="HOGENOM" id="CLU_3019940_0_0_1"/>
<sequence>MCTGLSISVKCVTIKGVPVSSRATLHYLHDSLSAAAAPAETRASKRSHVSFLAPSF</sequence>
<name>F8MC87_NEUT8</name>
<dbReference type="VEuPathDB" id="FungiDB:NEUTE1DRAFT_116041"/>
<feature type="non-terminal residue" evidence="1">
    <location>
        <position position="56"/>
    </location>
</feature>
<evidence type="ECO:0000313" key="2">
    <source>
        <dbReference type="Proteomes" id="UP000008065"/>
    </source>
</evidence>
<gene>
    <name evidence="1" type="ORF">NEUTE1DRAFT_116041</name>
</gene>
<proteinExistence type="predicted"/>